<feature type="domain" description="Rhodopsin" evidence="8">
    <location>
        <begin position="26"/>
        <end position="268"/>
    </location>
</feature>
<dbReference type="PANTHER" id="PTHR33048:SF165">
    <property type="entry name" value="INTEGRAL MEMBRANE PROTEIN"/>
    <property type="match status" value="1"/>
</dbReference>
<evidence type="ECO:0000259" key="8">
    <source>
        <dbReference type="Pfam" id="PF20684"/>
    </source>
</evidence>
<name>A0A9W9ERC5_9EURO</name>
<sequence length="392" mass="43129">MAKGMSVAILVVSWAETFVGLTFLTLRFVSNWKFVGRFRWDFAIASLTVLTESTAQIFLQLSVNAGMGQHIAVLSDTQRVAALHWGWVFQLLAIGASMLGKLAILAFLMQVRGRHASKPWLLIILGVLIFAVNITVMGTILGQCSPMEKLWDDSLPGTCDPGRLMNQNYSFFQASFNTFADAALATYPVHLFWKLQMKLRIKIALSILMGLGWIAAVCSAVKCYELKALTETTDITYAQASLLIWASTEAWIVIVVGCVPPIRPLMERVLQHLGLTSKKTSTPYNLQSPNAYVAYGTNRSNGASHSHYQSSAFGGRKPFSRDEEDVDWMELTDARGSSASKEQIIGGKDVMVTTDIVTQFEERRNHRAGSSGGSQTSGDEAARETTDTQKVV</sequence>
<comment type="subcellular location">
    <subcellularLocation>
        <location evidence="1">Membrane</location>
        <topology evidence="1">Multi-pass membrane protein</topology>
    </subcellularLocation>
</comment>
<keyword evidence="2 7" id="KW-0812">Transmembrane</keyword>
<evidence type="ECO:0000256" key="1">
    <source>
        <dbReference type="ARBA" id="ARBA00004141"/>
    </source>
</evidence>
<evidence type="ECO:0000256" key="4">
    <source>
        <dbReference type="ARBA" id="ARBA00023136"/>
    </source>
</evidence>
<dbReference type="OrthoDB" id="3934549at2759"/>
<feature type="compositionally biased region" description="Basic and acidic residues" evidence="6">
    <location>
        <begin position="380"/>
        <end position="392"/>
    </location>
</feature>
<dbReference type="RefSeq" id="XP_056508712.1">
    <property type="nucleotide sequence ID" value="XM_056658419.1"/>
</dbReference>
<keyword evidence="4 7" id="KW-0472">Membrane</keyword>
<accession>A0A9W9ERC5</accession>
<feature type="transmembrane region" description="Helical" evidence="7">
    <location>
        <begin position="242"/>
        <end position="262"/>
    </location>
</feature>
<dbReference type="GeneID" id="81397588"/>
<evidence type="ECO:0000313" key="9">
    <source>
        <dbReference type="EMBL" id="KAJ5086587.1"/>
    </source>
</evidence>
<dbReference type="PANTHER" id="PTHR33048">
    <property type="entry name" value="PTH11-LIKE INTEGRAL MEMBRANE PROTEIN (AFU_ORTHOLOGUE AFUA_5G11245)"/>
    <property type="match status" value="1"/>
</dbReference>
<dbReference type="GO" id="GO:0016020">
    <property type="term" value="C:membrane"/>
    <property type="evidence" value="ECO:0007669"/>
    <property type="project" value="UniProtKB-SubCell"/>
</dbReference>
<dbReference type="EMBL" id="JAPMSZ010000010">
    <property type="protein sequence ID" value="KAJ5086587.1"/>
    <property type="molecule type" value="Genomic_DNA"/>
</dbReference>
<protein>
    <recommendedName>
        <fullName evidence="8">Rhodopsin domain-containing protein</fullName>
    </recommendedName>
</protein>
<feature type="transmembrane region" description="Helical" evidence="7">
    <location>
        <begin position="203"/>
        <end position="222"/>
    </location>
</feature>
<evidence type="ECO:0000256" key="7">
    <source>
        <dbReference type="SAM" id="Phobius"/>
    </source>
</evidence>
<dbReference type="Pfam" id="PF20684">
    <property type="entry name" value="Fung_rhodopsin"/>
    <property type="match status" value="1"/>
</dbReference>
<keyword evidence="3 7" id="KW-1133">Transmembrane helix</keyword>
<dbReference type="AlphaFoldDB" id="A0A9W9ERC5"/>
<dbReference type="Proteomes" id="UP001141434">
    <property type="component" value="Unassembled WGS sequence"/>
</dbReference>
<feature type="transmembrane region" description="Helical" evidence="7">
    <location>
        <begin position="120"/>
        <end position="141"/>
    </location>
</feature>
<gene>
    <name evidence="9" type="ORF">NUU61_007894</name>
</gene>
<evidence type="ECO:0000256" key="6">
    <source>
        <dbReference type="SAM" id="MobiDB-lite"/>
    </source>
</evidence>
<evidence type="ECO:0000313" key="10">
    <source>
        <dbReference type="Proteomes" id="UP001141434"/>
    </source>
</evidence>
<organism evidence="9 10">
    <name type="scientific">Penicillium alfredii</name>
    <dbReference type="NCBI Taxonomy" id="1506179"/>
    <lineage>
        <taxon>Eukaryota</taxon>
        <taxon>Fungi</taxon>
        <taxon>Dikarya</taxon>
        <taxon>Ascomycota</taxon>
        <taxon>Pezizomycotina</taxon>
        <taxon>Eurotiomycetes</taxon>
        <taxon>Eurotiomycetidae</taxon>
        <taxon>Eurotiales</taxon>
        <taxon>Aspergillaceae</taxon>
        <taxon>Penicillium</taxon>
    </lineage>
</organism>
<evidence type="ECO:0000256" key="5">
    <source>
        <dbReference type="ARBA" id="ARBA00038359"/>
    </source>
</evidence>
<evidence type="ECO:0000256" key="3">
    <source>
        <dbReference type="ARBA" id="ARBA00022989"/>
    </source>
</evidence>
<feature type="transmembrane region" description="Helical" evidence="7">
    <location>
        <begin position="87"/>
        <end position="108"/>
    </location>
</feature>
<reference evidence="9" key="2">
    <citation type="journal article" date="2023" name="IMA Fungus">
        <title>Comparative genomic study of the Penicillium genus elucidates a diverse pangenome and 15 lateral gene transfer events.</title>
        <authorList>
            <person name="Petersen C."/>
            <person name="Sorensen T."/>
            <person name="Nielsen M.R."/>
            <person name="Sondergaard T.E."/>
            <person name="Sorensen J.L."/>
            <person name="Fitzpatrick D.A."/>
            <person name="Frisvad J.C."/>
            <person name="Nielsen K.L."/>
        </authorList>
    </citation>
    <scope>NUCLEOTIDE SEQUENCE</scope>
    <source>
        <strain evidence="9">IBT 34128</strain>
    </source>
</reference>
<feature type="region of interest" description="Disordered" evidence="6">
    <location>
        <begin position="359"/>
        <end position="392"/>
    </location>
</feature>
<reference evidence="9" key="1">
    <citation type="submission" date="2022-11" db="EMBL/GenBank/DDBJ databases">
        <authorList>
            <person name="Petersen C."/>
        </authorList>
    </citation>
    <scope>NUCLEOTIDE SEQUENCE</scope>
    <source>
        <strain evidence="9">IBT 34128</strain>
    </source>
</reference>
<keyword evidence="10" id="KW-1185">Reference proteome</keyword>
<dbReference type="InterPro" id="IPR052337">
    <property type="entry name" value="SAT4-like"/>
</dbReference>
<feature type="transmembrane region" description="Helical" evidence="7">
    <location>
        <begin position="6"/>
        <end position="26"/>
    </location>
</feature>
<proteinExistence type="inferred from homology"/>
<dbReference type="InterPro" id="IPR049326">
    <property type="entry name" value="Rhodopsin_dom_fungi"/>
</dbReference>
<comment type="caution">
    <text evidence="9">The sequence shown here is derived from an EMBL/GenBank/DDBJ whole genome shotgun (WGS) entry which is preliminary data.</text>
</comment>
<evidence type="ECO:0000256" key="2">
    <source>
        <dbReference type="ARBA" id="ARBA00022692"/>
    </source>
</evidence>
<comment type="similarity">
    <text evidence="5">Belongs to the SAT4 family.</text>
</comment>